<reference evidence="1" key="1">
    <citation type="submission" date="2020-04" db="EMBL/GenBank/DDBJ databases">
        <authorList>
            <person name="Chiriac C."/>
            <person name="Salcher M."/>
            <person name="Ghai R."/>
            <person name="Kavagutti S V."/>
        </authorList>
    </citation>
    <scope>NUCLEOTIDE SEQUENCE</scope>
</reference>
<protein>
    <submittedName>
        <fullName evidence="1">Uncharacterized protein</fullName>
    </submittedName>
</protein>
<evidence type="ECO:0000313" key="1">
    <source>
        <dbReference type="EMBL" id="CAB4144493.1"/>
    </source>
</evidence>
<dbReference type="EMBL" id="LR796426">
    <property type="protein sequence ID" value="CAB4144493.1"/>
    <property type="molecule type" value="Genomic_DNA"/>
</dbReference>
<accession>A0A6J5MGL3</accession>
<gene>
    <name evidence="1" type="ORF">UFOVP453_41</name>
</gene>
<organism evidence="1">
    <name type="scientific">uncultured Caudovirales phage</name>
    <dbReference type="NCBI Taxonomy" id="2100421"/>
    <lineage>
        <taxon>Viruses</taxon>
        <taxon>Duplodnaviria</taxon>
        <taxon>Heunggongvirae</taxon>
        <taxon>Uroviricota</taxon>
        <taxon>Caudoviricetes</taxon>
        <taxon>Peduoviridae</taxon>
        <taxon>Maltschvirus</taxon>
        <taxon>Maltschvirus maltsch</taxon>
    </lineage>
</organism>
<proteinExistence type="predicted"/>
<name>A0A6J5MGL3_9CAUD</name>
<sequence>MNAIRIYKGVAILKCDKNGYFAELHTYTHTRTLSEMKNAITEYVESI</sequence>